<feature type="zinc finger region" description="C3H1-type" evidence="1">
    <location>
        <begin position="128"/>
        <end position="149"/>
    </location>
</feature>
<name>G0U2Y3_TRYVY</name>
<dbReference type="EMBL" id="HE573025">
    <property type="protein sequence ID" value="CCC50637.1"/>
    <property type="molecule type" value="Genomic_DNA"/>
</dbReference>
<dbReference type="AlphaFoldDB" id="G0U2Y3"/>
<evidence type="ECO:0000256" key="1">
    <source>
        <dbReference type="PROSITE-ProRule" id="PRU00723"/>
    </source>
</evidence>
<accession>G0U2Y3</accession>
<reference evidence="3" key="1">
    <citation type="journal article" date="2012" name="Proc. Natl. Acad. Sci. U.S.A.">
        <title>Antigenic diversity is generated by distinct evolutionary mechanisms in African trypanosome species.</title>
        <authorList>
            <person name="Jackson A.P."/>
            <person name="Berry A."/>
            <person name="Aslett M."/>
            <person name="Allison H.C."/>
            <person name="Burton P."/>
            <person name="Vavrova-Anderson J."/>
            <person name="Brown R."/>
            <person name="Browne H."/>
            <person name="Corton N."/>
            <person name="Hauser H."/>
            <person name="Gamble J."/>
            <person name="Gilderthorp R."/>
            <person name="Marcello L."/>
            <person name="McQuillan J."/>
            <person name="Otto T.D."/>
            <person name="Quail M.A."/>
            <person name="Sanders M.J."/>
            <person name="van Tonder A."/>
            <person name="Ginger M.L."/>
            <person name="Field M.C."/>
            <person name="Barry J.D."/>
            <person name="Hertz-Fowler C."/>
            <person name="Berriman M."/>
        </authorList>
    </citation>
    <scope>NUCLEOTIDE SEQUENCE</scope>
    <source>
        <strain evidence="3">Y486</strain>
    </source>
</reference>
<organism evidence="3">
    <name type="scientific">Trypanosoma vivax (strain Y486)</name>
    <dbReference type="NCBI Taxonomy" id="1055687"/>
    <lineage>
        <taxon>Eukaryota</taxon>
        <taxon>Discoba</taxon>
        <taxon>Euglenozoa</taxon>
        <taxon>Kinetoplastea</taxon>
        <taxon>Metakinetoplastina</taxon>
        <taxon>Trypanosomatida</taxon>
        <taxon>Trypanosomatidae</taxon>
        <taxon>Trypanosoma</taxon>
        <taxon>Duttonella</taxon>
    </lineage>
</organism>
<protein>
    <recommendedName>
        <fullName evidence="2">C3H1-type domain-containing protein</fullName>
    </recommendedName>
</protein>
<dbReference type="InterPro" id="IPR000571">
    <property type="entry name" value="Znf_CCCH"/>
</dbReference>
<feature type="domain" description="C3H1-type" evidence="2">
    <location>
        <begin position="128"/>
        <end position="149"/>
    </location>
</feature>
<dbReference type="VEuPathDB" id="TriTrypDB:TvY486_0904580"/>
<dbReference type="Gene3D" id="3.30.1370.210">
    <property type="match status" value="1"/>
</dbReference>
<dbReference type="PROSITE" id="PS50103">
    <property type="entry name" value="ZF_C3H1"/>
    <property type="match status" value="1"/>
</dbReference>
<proteinExistence type="predicted"/>
<keyword evidence="1" id="KW-0863">Zinc-finger</keyword>
<gene>
    <name evidence="3" type="ORF">TVY486_0904580</name>
</gene>
<keyword evidence="1" id="KW-0479">Metal-binding</keyword>
<evidence type="ECO:0000259" key="2">
    <source>
        <dbReference type="PROSITE" id="PS50103"/>
    </source>
</evidence>
<dbReference type="GO" id="GO:0008270">
    <property type="term" value="F:zinc ion binding"/>
    <property type="evidence" value="ECO:0007669"/>
    <property type="project" value="UniProtKB-KW"/>
</dbReference>
<sequence length="156" mass="17008">MISPSAYGQIHSHSSSLQAPLTFDNKHECAVAGHVPMHPQPVVAPSAINGNFLYMWTPLAMQPHFQHTVHKLDHLFPGGSPTMLPTAGFTSFRSFAHADGYQALGGCQQNAADLGFTVNQSQVSAGTVCRHYIKSRCNRRKCRFLHVDTPGIAVNK</sequence>
<keyword evidence="1" id="KW-0862">Zinc</keyword>
<evidence type="ECO:0000313" key="3">
    <source>
        <dbReference type="EMBL" id="CCC50637.1"/>
    </source>
</evidence>